<evidence type="ECO:0000313" key="3">
    <source>
        <dbReference type="Proteomes" id="UP001230496"/>
    </source>
</evidence>
<sequence>MEFKYIDIKNELYSKAKEIRIRCFFNGMKNADDLINDKYEKNGHHLICIGESKEVLGTGRLNVENTNGIISQMAIKPKHQKLGIGKEILNHLLLKCENMGLDAIELNARETAINFYIKMGFETSGDKYPSQKTGIIHQKMIKKHKNRAYK</sequence>
<proteinExistence type="predicted"/>
<dbReference type="RefSeq" id="WP_308349294.1">
    <property type="nucleotide sequence ID" value="NZ_CP129971.1"/>
</dbReference>
<protein>
    <submittedName>
        <fullName evidence="2">GNAT family N-acetyltransferase</fullName>
        <ecNumber evidence="2">2.3.1.-</ecNumber>
    </submittedName>
</protein>
<evidence type="ECO:0000259" key="1">
    <source>
        <dbReference type="PROSITE" id="PS51186"/>
    </source>
</evidence>
<name>A0AA51NAA5_9BACT</name>
<dbReference type="InterPro" id="IPR016181">
    <property type="entry name" value="Acyl_CoA_acyltransferase"/>
</dbReference>
<dbReference type="EMBL" id="CP129971">
    <property type="protein sequence ID" value="WMN11692.1"/>
    <property type="molecule type" value="Genomic_DNA"/>
</dbReference>
<dbReference type="EC" id="2.3.1.-" evidence="2"/>
<keyword evidence="2" id="KW-0012">Acyltransferase</keyword>
<reference evidence="2 3" key="1">
    <citation type="submission" date="2023-08" db="EMBL/GenBank/DDBJ databases">
        <title>Comparative genomics and taxonomic characterization of three novel marine species of genus Marivirga.</title>
        <authorList>
            <person name="Muhammad N."/>
            <person name="Kim S.-G."/>
        </authorList>
    </citation>
    <scope>NUCLEOTIDE SEQUENCE [LARGE SCALE GENOMIC DNA]</scope>
    <source>
        <strain evidence="2 3">BDSF4-3</strain>
    </source>
</reference>
<dbReference type="Proteomes" id="UP001230496">
    <property type="component" value="Chromosome"/>
</dbReference>
<dbReference type="InterPro" id="IPR000182">
    <property type="entry name" value="GNAT_dom"/>
</dbReference>
<organism evidence="2 3">
    <name type="scientific">Marivirga salinarum</name>
    <dbReference type="NCBI Taxonomy" id="3059078"/>
    <lineage>
        <taxon>Bacteria</taxon>
        <taxon>Pseudomonadati</taxon>
        <taxon>Bacteroidota</taxon>
        <taxon>Cytophagia</taxon>
        <taxon>Cytophagales</taxon>
        <taxon>Marivirgaceae</taxon>
        <taxon>Marivirga</taxon>
    </lineage>
</organism>
<dbReference type="SUPFAM" id="SSF55729">
    <property type="entry name" value="Acyl-CoA N-acyltransferases (Nat)"/>
    <property type="match status" value="1"/>
</dbReference>
<dbReference type="CDD" id="cd04301">
    <property type="entry name" value="NAT_SF"/>
    <property type="match status" value="1"/>
</dbReference>
<dbReference type="KEGG" id="msaa:QYS49_39270"/>
<feature type="domain" description="N-acetyltransferase" evidence="1">
    <location>
        <begin position="1"/>
        <end position="145"/>
    </location>
</feature>
<dbReference type="Pfam" id="PF13673">
    <property type="entry name" value="Acetyltransf_10"/>
    <property type="match status" value="1"/>
</dbReference>
<dbReference type="GO" id="GO:0016747">
    <property type="term" value="F:acyltransferase activity, transferring groups other than amino-acyl groups"/>
    <property type="evidence" value="ECO:0007669"/>
    <property type="project" value="InterPro"/>
</dbReference>
<keyword evidence="3" id="KW-1185">Reference proteome</keyword>
<dbReference type="AlphaFoldDB" id="A0AA51NAA5"/>
<dbReference type="PROSITE" id="PS51186">
    <property type="entry name" value="GNAT"/>
    <property type="match status" value="1"/>
</dbReference>
<dbReference type="Gene3D" id="3.40.630.30">
    <property type="match status" value="1"/>
</dbReference>
<accession>A0AA51NAA5</accession>
<gene>
    <name evidence="2" type="ORF">QYS49_39270</name>
</gene>
<keyword evidence="2" id="KW-0808">Transferase</keyword>
<evidence type="ECO:0000313" key="2">
    <source>
        <dbReference type="EMBL" id="WMN11692.1"/>
    </source>
</evidence>